<reference evidence="3" key="1">
    <citation type="journal article" date="2023" name="Microbiol Resour">
        <title>Genome Sequences of Rhodoplanes serenus and Two Thermotolerant Strains, Rhodoplanes tepidamans and 'Rhodoplanes cryptolactis,' Further Refine the Genus.</title>
        <authorList>
            <person name="Rayyan A.A."/>
            <person name="Kyndt J.A."/>
        </authorList>
    </citation>
    <scope>NUCLEOTIDE SEQUENCE</scope>
    <source>
        <strain evidence="3">DSM 9987</strain>
    </source>
</reference>
<organism evidence="3 4">
    <name type="scientific">Rhodoplanes tepidamans</name>
    <name type="common">Rhodoplanes cryptolactis</name>
    <dbReference type="NCBI Taxonomy" id="200616"/>
    <lineage>
        <taxon>Bacteria</taxon>
        <taxon>Pseudomonadati</taxon>
        <taxon>Pseudomonadota</taxon>
        <taxon>Alphaproteobacteria</taxon>
        <taxon>Hyphomicrobiales</taxon>
        <taxon>Nitrobacteraceae</taxon>
        <taxon>Rhodoplanes</taxon>
    </lineage>
</organism>
<reference evidence="3" key="2">
    <citation type="submission" date="2023-02" db="EMBL/GenBank/DDBJ databases">
        <authorList>
            <person name="Rayyan A."/>
            <person name="Meyer T."/>
            <person name="Kyndt J.A."/>
        </authorList>
    </citation>
    <scope>NUCLEOTIDE SEQUENCE</scope>
    <source>
        <strain evidence="3">DSM 9987</strain>
    </source>
</reference>
<dbReference type="PANTHER" id="PTHR36057:SF1">
    <property type="entry name" value="LIPOPROTEIN LIPID ATTACHMENT SITE-LIKE PROTEIN, PUTATIVE (DUF1223)-RELATED"/>
    <property type="match status" value="1"/>
</dbReference>
<accession>A0ABT5J2X5</accession>
<feature type="compositionally biased region" description="Low complexity" evidence="1">
    <location>
        <begin position="54"/>
        <end position="80"/>
    </location>
</feature>
<feature type="signal peptide" evidence="2">
    <location>
        <begin position="1"/>
        <end position="29"/>
    </location>
</feature>
<feature type="chain" id="PRO_5047255753" evidence="2">
    <location>
        <begin position="30"/>
        <end position="331"/>
    </location>
</feature>
<keyword evidence="2" id="KW-0732">Signal</keyword>
<proteinExistence type="predicted"/>
<keyword evidence="4" id="KW-1185">Reference proteome</keyword>
<name>A0ABT5J2X5_RHOTP</name>
<dbReference type="Pfam" id="PF06764">
    <property type="entry name" value="DUF1223"/>
    <property type="match status" value="1"/>
</dbReference>
<dbReference type="Proteomes" id="UP001165652">
    <property type="component" value="Unassembled WGS sequence"/>
</dbReference>
<feature type="region of interest" description="Disordered" evidence="1">
    <location>
        <begin position="34"/>
        <end position="96"/>
    </location>
</feature>
<dbReference type="SUPFAM" id="SSF52833">
    <property type="entry name" value="Thioredoxin-like"/>
    <property type="match status" value="1"/>
</dbReference>
<comment type="caution">
    <text evidence="3">The sequence shown here is derived from an EMBL/GenBank/DDBJ whole genome shotgun (WGS) entry which is preliminary data.</text>
</comment>
<evidence type="ECO:0000256" key="2">
    <source>
        <dbReference type="SAM" id="SignalP"/>
    </source>
</evidence>
<dbReference type="PANTHER" id="PTHR36057">
    <property type="match status" value="1"/>
</dbReference>
<dbReference type="InterPro" id="IPR036249">
    <property type="entry name" value="Thioredoxin-like_sf"/>
</dbReference>
<evidence type="ECO:0000256" key="1">
    <source>
        <dbReference type="SAM" id="MobiDB-lite"/>
    </source>
</evidence>
<feature type="compositionally biased region" description="Polar residues" evidence="1">
    <location>
        <begin position="81"/>
        <end position="96"/>
    </location>
</feature>
<sequence>MRTRRARWTGGLVLSLMGSGVLATLSVLAAGPAAAQAGGPAAPPAEPVTTRSLSVPPASAPSVSAPSVSAPSGTAPAGAPQLSSAHSTTVTVPSPGSQTRAVVELFTSQGCSSCPEADRVLAELKKDPTLVAVSLPVTYWDYLGWKDTLADPRHTARQTAYSHARGDRAVYTPQVVVNGAAHVLGSDRAAIERAVARGRGKGAGLPVPVRLSVSDGKVSVSADGARPAVASGSPAAAAAAAATSGEVWLLGVTSAVEVAVGRGENSGRTIVYSNVVRRWLKLGDWSGATRTWTVPVADIKGDRIDAVAVLIQGGTAKTPGVIHGAAFQRLH</sequence>
<evidence type="ECO:0000313" key="4">
    <source>
        <dbReference type="Proteomes" id="UP001165652"/>
    </source>
</evidence>
<protein>
    <submittedName>
        <fullName evidence="3">DUF1223 domain-containing protein</fullName>
    </submittedName>
</protein>
<gene>
    <name evidence="3" type="ORF">PQJ73_00065</name>
</gene>
<dbReference type="EMBL" id="JAQQLI010000001">
    <property type="protein sequence ID" value="MDC7784064.1"/>
    <property type="molecule type" value="Genomic_DNA"/>
</dbReference>
<dbReference type="InterPro" id="IPR010634">
    <property type="entry name" value="DUF1223"/>
</dbReference>
<evidence type="ECO:0000313" key="3">
    <source>
        <dbReference type="EMBL" id="MDC7784064.1"/>
    </source>
</evidence>
<dbReference type="RefSeq" id="WP_272774916.1">
    <property type="nucleotide sequence ID" value="NZ_JAQQLI010000001.1"/>
</dbReference>